<keyword evidence="1" id="KW-0677">Repeat</keyword>
<feature type="repeat" description="ANK" evidence="3">
    <location>
        <begin position="568"/>
        <end position="600"/>
    </location>
</feature>
<comment type="caution">
    <text evidence="5">The sequence shown here is derived from an EMBL/GenBank/DDBJ whole genome shotgun (WGS) entry which is preliminary data.</text>
</comment>
<keyword evidence="6" id="KW-1185">Reference proteome</keyword>
<organism evidence="5 6">
    <name type="scientific">Mytilus galloprovincialis</name>
    <name type="common">Mediterranean mussel</name>
    <dbReference type="NCBI Taxonomy" id="29158"/>
    <lineage>
        <taxon>Eukaryota</taxon>
        <taxon>Metazoa</taxon>
        <taxon>Spiralia</taxon>
        <taxon>Lophotrochozoa</taxon>
        <taxon>Mollusca</taxon>
        <taxon>Bivalvia</taxon>
        <taxon>Autobranchia</taxon>
        <taxon>Pteriomorphia</taxon>
        <taxon>Mytilida</taxon>
        <taxon>Mytiloidea</taxon>
        <taxon>Mytilidae</taxon>
        <taxon>Mytilinae</taxon>
        <taxon>Mytilus</taxon>
    </lineage>
</organism>
<reference evidence="5" key="1">
    <citation type="submission" date="2018-11" db="EMBL/GenBank/DDBJ databases">
        <authorList>
            <person name="Alioto T."/>
            <person name="Alioto T."/>
        </authorList>
    </citation>
    <scope>NUCLEOTIDE SEQUENCE</scope>
</reference>
<feature type="repeat" description="ANK" evidence="3">
    <location>
        <begin position="535"/>
        <end position="567"/>
    </location>
</feature>
<keyword evidence="2 3" id="KW-0040">ANK repeat</keyword>
<dbReference type="PANTHER" id="PTHR24166">
    <property type="entry name" value="ROLLING PEBBLES, ISOFORM B"/>
    <property type="match status" value="1"/>
</dbReference>
<gene>
    <name evidence="5" type="ORF">MGAL_10B049567</name>
</gene>
<dbReference type="PANTHER" id="PTHR24166:SF48">
    <property type="entry name" value="PROTEIN VAPYRIN"/>
    <property type="match status" value="1"/>
</dbReference>
<feature type="repeat" description="ANK" evidence="3">
    <location>
        <begin position="469"/>
        <end position="501"/>
    </location>
</feature>
<evidence type="ECO:0000313" key="5">
    <source>
        <dbReference type="EMBL" id="VDH92288.1"/>
    </source>
</evidence>
<dbReference type="SUPFAM" id="SSF48403">
    <property type="entry name" value="Ankyrin repeat"/>
    <property type="match status" value="2"/>
</dbReference>
<feature type="repeat" description="ANK" evidence="3">
    <location>
        <begin position="733"/>
        <end position="765"/>
    </location>
</feature>
<dbReference type="PRINTS" id="PR01415">
    <property type="entry name" value="ANKYRIN"/>
</dbReference>
<feature type="domain" description="Novel STAND NTPase 3" evidence="4">
    <location>
        <begin position="49"/>
        <end position="171"/>
    </location>
</feature>
<dbReference type="Pfam" id="PF00023">
    <property type="entry name" value="Ank"/>
    <property type="match status" value="1"/>
</dbReference>
<feature type="repeat" description="ANK" evidence="3">
    <location>
        <begin position="634"/>
        <end position="666"/>
    </location>
</feature>
<dbReference type="SUPFAM" id="SSF52540">
    <property type="entry name" value="P-loop containing nucleoside triphosphate hydrolases"/>
    <property type="match status" value="1"/>
</dbReference>
<feature type="repeat" description="ANK" evidence="3">
    <location>
        <begin position="502"/>
        <end position="534"/>
    </location>
</feature>
<dbReference type="InterPro" id="IPR002110">
    <property type="entry name" value="Ankyrin_rpt"/>
</dbReference>
<dbReference type="InterPro" id="IPR027417">
    <property type="entry name" value="P-loop_NTPase"/>
</dbReference>
<accession>A0A8B6BMT5</accession>
<evidence type="ECO:0000256" key="1">
    <source>
        <dbReference type="ARBA" id="ARBA00022737"/>
    </source>
</evidence>
<feature type="repeat" description="ANK" evidence="3">
    <location>
        <begin position="868"/>
        <end position="894"/>
    </location>
</feature>
<evidence type="ECO:0000259" key="4">
    <source>
        <dbReference type="Pfam" id="PF20720"/>
    </source>
</evidence>
<feature type="repeat" description="ANK" evidence="3">
    <location>
        <begin position="802"/>
        <end position="834"/>
    </location>
</feature>
<evidence type="ECO:0000313" key="6">
    <source>
        <dbReference type="Proteomes" id="UP000596742"/>
    </source>
</evidence>
<evidence type="ECO:0000256" key="3">
    <source>
        <dbReference type="PROSITE-ProRule" id="PRU00023"/>
    </source>
</evidence>
<protein>
    <recommendedName>
        <fullName evidence="4">Novel STAND NTPase 3 domain-containing protein</fullName>
    </recommendedName>
</protein>
<dbReference type="Gene3D" id="1.25.40.20">
    <property type="entry name" value="Ankyrin repeat-containing domain"/>
    <property type="match status" value="4"/>
</dbReference>
<evidence type="ECO:0000256" key="2">
    <source>
        <dbReference type="ARBA" id="ARBA00023043"/>
    </source>
</evidence>
<proteinExistence type="predicted"/>
<feature type="repeat" description="ANK" evidence="3">
    <location>
        <begin position="700"/>
        <end position="732"/>
    </location>
</feature>
<dbReference type="SMART" id="SM00248">
    <property type="entry name" value="ANK"/>
    <property type="match status" value="15"/>
</dbReference>
<dbReference type="Proteomes" id="UP000596742">
    <property type="component" value="Unassembled WGS sequence"/>
</dbReference>
<dbReference type="InterPro" id="IPR049050">
    <property type="entry name" value="nSTAND3"/>
</dbReference>
<name>A0A8B6BMT5_MYTGA</name>
<dbReference type="Pfam" id="PF20720">
    <property type="entry name" value="nSTAND3"/>
    <property type="match status" value="1"/>
</dbReference>
<feature type="repeat" description="ANK" evidence="3">
    <location>
        <begin position="766"/>
        <end position="801"/>
    </location>
</feature>
<dbReference type="PROSITE" id="PS50297">
    <property type="entry name" value="ANK_REP_REGION"/>
    <property type="match status" value="12"/>
</dbReference>
<dbReference type="Pfam" id="PF12796">
    <property type="entry name" value="Ank_2"/>
    <property type="match status" value="5"/>
</dbReference>
<dbReference type="InterPro" id="IPR050889">
    <property type="entry name" value="Dendritic_Spine_Reg/Scaffold"/>
</dbReference>
<feature type="repeat" description="ANK" evidence="3">
    <location>
        <begin position="436"/>
        <end position="468"/>
    </location>
</feature>
<sequence length="917" mass="103306">MESYKEAKKNVIRENVELRSILAGNDIPHNIRDLQQKAKKQWQKWFSCFVETRASKAMFQRIKEEQCLIISGPFGCGKSSSAFHTALKLEETFGFDFMIISNPNDLLTYASKDKKQIFLIDDAFGKYNVSKDGTHWWSAKGESVHQLVTRNTNLRILMTSRLNIYRSLYIPQLKHRFGLFNLISKEVALSYEERQMVGRCYLQEDIIDKLKSEEVVMSYSFFPMLCGTFNISSKENDVEYFTNPVQFIKTEIANFKHSSPDLFYLALAVLVLFDNNVRKDIFINNNHIYDNMLTSLSNEIGYKKYLSKHLLNLSFIALTDSYVLDQDTHFACLDSILFNALAFCIGPRIIQDTYFERNLLDMKTALHNIFIGSQHLEAHFRKSFIKYMKQHLKKEDLKKGSDSTTVLHLVSAEGYADYVEYFLELDKHMVKVLDNTGQTALHKTCIKGHTHVATLLLENGAYIDQSDNDMNTALDIACECGENELVKLLLSRGASIRQKTTDFRSPFHVACAKGNFKVAEILLKHKAEVNQCDYKGYTPLHLACNKGSIEIITMLVTHKANIDMPDSKGETPLLFACSKGHLEVAEILLFNKANVNRFNFLQNTPISIACEKEHIQIIRLLLRYKADVNCKNIALLTPLHVACRKENMDIIVLLIKHSALVNEPDSNFQTPLFIACSKGYHIVMGKIIRNKCTTSNANQNGETHLRVDDNESNEEIVKVLLNAGANVNQCDTNGITPLHLACKAEREDIVKLLINADAVVNRGDRNGTTPLDMARKGGLNHINEILSVLVNSSINVNKSDKNSSPPLHMACKEGREANVKTLLNAGAYVNEVDMDGMTPLHMACIEGNEAIVKMLLNSNGLVKMIDKYGMTPLDVAGQHGHNDIAAMLLNTGANKKGMIAADVNVGVDIDTIDHFKL</sequence>
<dbReference type="InterPro" id="IPR036770">
    <property type="entry name" value="Ankyrin_rpt-contain_sf"/>
</dbReference>
<feature type="repeat" description="ANK" evidence="3">
    <location>
        <begin position="835"/>
        <end position="867"/>
    </location>
</feature>
<feature type="repeat" description="ANK" evidence="3">
    <location>
        <begin position="601"/>
        <end position="633"/>
    </location>
</feature>
<dbReference type="AlphaFoldDB" id="A0A8B6BMT5"/>
<dbReference type="EMBL" id="UYJE01000323">
    <property type="protein sequence ID" value="VDH92288.1"/>
    <property type="molecule type" value="Genomic_DNA"/>
</dbReference>
<dbReference type="OrthoDB" id="6137240at2759"/>
<dbReference type="PROSITE" id="PS50088">
    <property type="entry name" value="ANK_REPEAT"/>
    <property type="match status" value="13"/>
</dbReference>